<proteinExistence type="inferred from homology"/>
<dbReference type="InterPro" id="IPR000873">
    <property type="entry name" value="AMP-dep_synth/lig_dom"/>
</dbReference>
<evidence type="ECO:0000256" key="2">
    <source>
        <dbReference type="ARBA" id="ARBA00022598"/>
    </source>
</evidence>
<evidence type="ECO:0000256" key="3">
    <source>
        <dbReference type="ARBA" id="ARBA00022832"/>
    </source>
</evidence>
<dbReference type="Gene3D" id="3.30.300.30">
    <property type="match status" value="1"/>
</dbReference>
<dbReference type="InterPro" id="IPR020845">
    <property type="entry name" value="AMP-binding_CS"/>
</dbReference>
<dbReference type="PANTHER" id="PTHR43859">
    <property type="entry name" value="ACYL-ACTIVATING ENZYME"/>
    <property type="match status" value="1"/>
</dbReference>
<dbReference type="RefSeq" id="WP_072745987.1">
    <property type="nucleotide sequence ID" value="NZ_FOHL01000002.1"/>
</dbReference>
<dbReference type="PANTHER" id="PTHR43859:SF4">
    <property type="entry name" value="BUTANOATE--COA LIGASE AAE1-RELATED"/>
    <property type="match status" value="1"/>
</dbReference>
<evidence type="ECO:0000256" key="1">
    <source>
        <dbReference type="ARBA" id="ARBA00006432"/>
    </source>
</evidence>
<evidence type="ECO:0000256" key="5">
    <source>
        <dbReference type="ARBA" id="ARBA00051915"/>
    </source>
</evidence>
<reference evidence="10 11" key="1">
    <citation type="submission" date="2016-12" db="EMBL/GenBank/DDBJ databases">
        <authorList>
            <person name="Song W.-J."/>
            <person name="Kurnit D.M."/>
        </authorList>
    </citation>
    <scope>NUCLEOTIDE SEQUENCE [LARGE SCALE GENOMIC DNA]</scope>
    <source>
        <strain evidence="10 11">CGMCC 1.10808</strain>
    </source>
</reference>
<dbReference type="CDD" id="cd12119">
    <property type="entry name" value="ttLC_FACS_AlkK_like"/>
    <property type="match status" value="1"/>
</dbReference>
<keyword evidence="4" id="KW-0443">Lipid metabolism</keyword>
<dbReference type="PROSITE" id="PS00455">
    <property type="entry name" value="AMP_BINDING"/>
    <property type="match status" value="1"/>
</dbReference>
<dbReference type="AlphaFoldDB" id="A0A1M7S1F2"/>
<dbReference type="Gene3D" id="3.40.50.12780">
    <property type="entry name" value="N-terminal domain of ligase-like"/>
    <property type="match status" value="1"/>
</dbReference>
<dbReference type="EC" id="6.2.1.44" evidence="6"/>
<dbReference type="Pfam" id="PF13193">
    <property type="entry name" value="AMP-binding_C"/>
    <property type="match status" value="1"/>
</dbReference>
<evidence type="ECO:0000256" key="7">
    <source>
        <dbReference type="ARBA" id="ARBA00067668"/>
    </source>
</evidence>
<dbReference type="NCBIfam" id="NF004837">
    <property type="entry name" value="PRK06187.1"/>
    <property type="match status" value="1"/>
</dbReference>
<dbReference type="InterPro" id="IPR042099">
    <property type="entry name" value="ANL_N_sf"/>
</dbReference>
<dbReference type="SUPFAM" id="SSF56801">
    <property type="entry name" value="Acetyl-CoA synthetase-like"/>
    <property type="match status" value="1"/>
</dbReference>
<feature type="domain" description="AMP-binding enzyme C-terminal" evidence="9">
    <location>
        <begin position="453"/>
        <end position="527"/>
    </location>
</feature>
<evidence type="ECO:0000259" key="8">
    <source>
        <dbReference type="Pfam" id="PF00501"/>
    </source>
</evidence>
<comment type="similarity">
    <text evidence="1">Belongs to the ATP-dependent AMP-binding enzyme family.</text>
</comment>
<dbReference type="InterPro" id="IPR025110">
    <property type="entry name" value="AMP-bd_C"/>
</dbReference>
<evidence type="ECO:0000313" key="11">
    <source>
        <dbReference type="Proteomes" id="UP000184066"/>
    </source>
</evidence>
<gene>
    <name evidence="10" type="ORF">SAMN05216200_101434</name>
</gene>
<dbReference type="EMBL" id="FRDL01000001">
    <property type="protein sequence ID" value="SHN52343.1"/>
    <property type="molecule type" value="Genomic_DNA"/>
</dbReference>
<dbReference type="FunFam" id="3.30.300.30:FF:000008">
    <property type="entry name" value="2,3-dihydroxybenzoate-AMP ligase"/>
    <property type="match status" value="1"/>
</dbReference>
<keyword evidence="11" id="KW-1185">Reference proteome</keyword>
<evidence type="ECO:0000256" key="4">
    <source>
        <dbReference type="ARBA" id="ARBA00023098"/>
    </source>
</evidence>
<keyword evidence="3" id="KW-0276">Fatty acid metabolism</keyword>
<sequence>MLGQMMNTQLRISSILEHANAVFPHQEIVTRTPEGPVTRATFRQMRDRAHRLAHALARLGVKRADRVGTIAWNTQRHVEAYYAISGMGAVCHVMNPRYAHEQLVYIMNHAEDEVLLIDRTFIPLVAALRPKLPRLRHVILMTEAEAQPTGADAPFEMLNYEELLAAEDGKGDYPWPELDENSAAGLCYTSGTTGNPKGVLYSHRSTVLHAMATALPSAVNIAETDSVMPVVPMFHVMAWGLPYSCMIGGAKLVMPGPNLDGASLFELMDAEGVTMAAGVPTIWLGLLSEMRKRGRAPNGFKRTLIGGSAPATAMIAAYEGEFGIDVMQGWGMTEMSPVGSVATIPPSKAHLPFDARMALKSKQGRQVFGVELDIVDENDRPLPHDGKTSGRLVARGPWIASGYYGIDQSPLTSTGWLDTGDIATIDEDSFVTIVDRAKDLVKSGGEWISSIDVENAAMGCPGVAQAAVIGVPHPKWDERPLIIVVAAEENPADKERVMTHLAKVLPKWQLPDDVVFIDAMPLGATGKILKTELRERFRDHLTG</sequence>
<dbReference type="GO" id="GO:0006631">
    <property type="term" value="P:fatty acid metabolic process"/>
    <property type="evidence" value="ECO:0007669"/>
    <property type="project" value="UniProtKB-KW"/>
</dbReference>
<evidence type="ECO:0000313" key="10">
    <source>
        <dbReference type="EMBL" id="SHN52343.1"/>
    </source>
</evidence>
<dbReference type="InterPro" id="IPR045851">
    <property type="entry name" value="AMP-bd_C_sf"/>
</dbReference>
<dbReference type="Pfam" id="PF00501">
    <property type="entry name" value="AMP-binding"/>
    <property type="match status" value="1"/>
</dbReference>
<comment type="catalytic activity">
    <reaction evidence="5">
        <text>3-(methylsulfanyl)propanoate + ATP + CoA = 3-(methylsulfanyl)propanoyl-CoA + AMP + diphosphate</text>
        <dbReference type="Rhea" id="RHEA:43052"/>
        <dbReference type="ChEBI" id="CHEBI:30616"/>
        <dbReference type="ChEBI" id="CHEBI:33019"/>
        <dbReference type="ChEBI" id="CHEBI:49016"/>
        <dbReference type="ChEBI" id="CHEBI:57287"/>
        <dbReference type="ChEBI" id="CHEBI:82815"/>
        <dbReference type="ChEBI" id="CHEBI:456215"/>
        <dbReference type="EC" id="6.2.1.44"/>
    </reaction>
    <physiologicalReaction direction="left-to-right" evidence="5">
        <dbReference type="Rhea" id="RHEA:43053"/>
    </physiologicalReaction>
</comment>
<evidence type="ECO:0000256" key="6">
    <source>
        <dbReference type="ARBA" id="ARBA00066616"/>
    </source>
</evidence>
<protein>
    <recommendedName>
        <fullName evidence="7">3-methylmercaptopropionyl-CoA ligase</fullName>
        <ecNumber evidence="6">6.2.1.44</ecNumber>
    </recommendedName>
</protein>
<dbReference type="OrthoDB" id="9803968at2"/>
<dbReference type="GO" id="GO:0016874">
    <property type="term" value="F:ligase activity"/>
    <property type="evidence" value="ECO:0007669"/>
    <property type="project" value="UniProtKB-KW"/>
</dbReference>
<feature type="domain" description="AMP-dependent synthetase/ligase" evidence="8">
    <location>
        <begin position="17"/>
        <end position="404"/>
    </location>
</feature>
<name>A0A1M7S1F2_9RHOB</name>
<dbReference type="Proteomes" id="UP000184066">
    <property type="component" value="Unassembled WGS sequence"/>
</dbReference>
<accession>A0A1M7S1F2</accession>
<evidence type="ECO:0000259" key="9">
    <source>
        <dbReference type="Pfam" id="PF13193"/>
    </source>
</evidence>
<organism evidence="10 11">
    <name type="scientific">Oceanicella actignis</name>
    <dbReference type="NCBI Taxonomy" id="1189325"/>
    <lineage>
        <taxon>Bacteria</taxon>
        <taxon>Pseudomonadati</taxon>
        <taxon>Pseudomonadota</taxon>
        <taxon>Alphaproteobacteria</taxon>
        <taxon>Rhodobacterales</taxon>
        <taxon>Paracoccaceae</taxon>
        <taxon>Oceanicella</taxon>
    </lineage>
</organism>
<dbReference type="STRING" id="1189325.SAMN04488119_10284"/>
<keyword evidence="2" id="KW-0436">Ligase</keyword>